<evidence type="ECO:0000313" key="5">
    <source>
        <dbReference type="Proteomes" id="UP000266861"/>
    </source>
</evidence>
<gene>
    <name evidence="4" type="ORF">Glove_106g51</name>
</gene>
<feature type="compositionally biased region" description="Polar residues" evidence="2">
    <location>
        <begin position="16"/>
        <end position="32"/>
    </location>
</feature>
<dbReference type="GO" id="GO:0000981">
    <property type="term" value="F:DNA-binding transcription factor activity, RNA polymerase II-specific"/>
    <property type="evidence" value="ECO:0007669"/>
    <property type="project" value="TreeGrafter"/>
</dbReference>
<dbReference type="InterPro" id="IPR001630">
    <property type="entry name" value="Leuzip_CREB"/>
</dbReference>
<sequence length="235" mass="27398">MEKQQNIFQFYHSPPLHSSQTSQQHNIPTPNLSPRAHSTDQIHVSRPEIQPISFFPPQNLPLPTTSENQLHLHQQYDHNNVKANVTVNNTHQNQNFQLIQSIVNQPPPSFNPVNQPTNTIRHLSANSDINYNQNNPSINNTTQAVTEEERHRRRLDRNRIAARQCRERKKVYVTNLESRVTILEAENTKLRQELTTLHSRLQYCPADVQESMRLYMLMEDLKEKLNGHIKSDQNP</sequence>
<dbReference type="EMBL" id="PQFF01000099">
    <property type="protein sequence ID" value="RHZ82665.1"/>
    <property type="molecule type" value="Genomic_DNA"/>
</dbReference>
<dbReference type="PROSITE" id="PS00036">
    <property type="entry name" value="BZIP_BASIC"/>
    <property type="match status" value="1"/>
</dbReference>
<dbReference type="GO" id="GO:0005667">
    <property type="term" value="C:transcription regulator complex"/>
    <property type="evidence" value="ECO:0007669"/>
    <property type="project" value="TreeGrafter"/>
</dbReference>
<protein>
    <recommendedName>
        <fullName evidence="3">BZIP domain-containing protein</fullName>
    </recommendedName>
</protein>
<dbReference type="SMART" id="SM00338">
    <property type="entry name" value="BRLZ"/>
    <property type="match status" value="1"/>
</dbReference>
<evidence type="ECO:0000313" key="4">
    <source>
        <dbReference type="EMBL" id="RHZ82665.1"/>
    </source>
</evidence>
<comment type="caution">
    <text evidence="4">The sequence shown here is derived from an EMBL/GenBank/DDBJ whole genome shotgun (WGS) entry which is preliminary data.</text>
</comment>
<evidence type="ECO:0000256" key="1">
    <source>
        <dbReference type="SAM" id="Coils"/>
    </source>
</evidence>
<feature type="coiled-coil region" evidence="1">
    <location>
        <begin position="173"/>
        <end position="200"/>
    </location>
</feature>
<dbReference type="Proteomes" id="UP000266861">
    <property type="component" value="Unassembled WGS sequence"/>
</dbReference>
<dbReference type="GO" id="GO:0000978">
    <property type="term" value="F:RNA polymerase II cis-regulatory region sequence-specific DNA binding"/>
    <property type="evidence" value="ECO:0007669"/>
    <property type="project" value="TreeGrafter"/>
</dbReference>
<dbReference type="CDD" id="cd14690">
    <property type="entry name" value="bZIP_CREB1"/>
    <property type="match status" value="1"/>
</dbReference>
<dbReference type="Pfam" id="PF00170">
    <property type="entry name" value="bZIP_1"/>
    <property type="match status" value="1"/>
</dbReference>
<dbReference type="STRING" id="1348612.A0A397J2Y6"/>
<keyword evidence="5" id="KW-1185">Reference proteome</keyword>
<accession>A0A397J2Y6</accession>
<feature type="domain" description="BZIP" evidence="3">
    <location>
        <begin position="148"/>
        <end position="202"/>
    </location>
</feature>
<dbReference type="PANTHER" id="PTHR45879:SF3">
    <property type="entry name" value="CYCLIC AMP RESPONSE ELEMENT-BINDING PROTEIN B"/>
    <property type="match status" value="1"/>
</dbReference>
<dbReference type="InterPro" id="IPR004827">
    <property type="entry name" value="bZIP"/>
</dbReference>
<feature type="region of interest" description="Disordered" evidence="2">
    <location>
        <begin position="13"/>
        <end position="41"/>
    </location>
</feature>
<proteinExistence type="predicted"/>
<dbReference type="GO" id="GO:0005634">
    <property type="term" value="C:nucleus"/>
    <property type="evidence" value="ECO:0007669"/>
    <property type="project" value="InterPro"/>
</dbReference>
<dbReference type="AlphaFoldDB" id="A0A397J2Y6"/>
<evidence type="ECO:0000259" key="3">
    <source>
        <dbReference type="PROSITE" id="PS50217"/>
    </source>
</evidence>
<name>A0A397J2Y6_9GLOM</name>
<reference evidence="4 5" key="1">
    <citation type="submission" date="2018-08" db="EMBL/GenBank/DDBJ databases">
        <title>Genome and evolution of the arbuscular mycorrhizal fungus Diversispora epigaea (formerly Glomus versiforme) and its bacterial endosymbionts.</title>
        <authorList>
            <person name="Sun X."/>
            <person name="Fei Z."/>
            <person name="Harrison M."/>
        </authorList>
    </citation>
    <scope>NUCLEOTIDE SEQUENCE [LARGE SCALE GENOMIC DNA]</scope>
    <source>
        <strain evidence="4 5">IT104</strain>
    </source>
</reference>
<dbReference type="PRINTS" id="PR00041">
    <property type="entry name" value="LEUZIPPRCREB"/>
</dbReference>
<dbReference type="SUPFAM" id="SSF57959">
    <property type="entry name" value="Leucine zipper domain"/>
    <property type="match status" value="1"/>
</dbReference>
<organism evidence="4 5">
    <name type="scientific">Diversispora epigaea</name>
    <dbReference type="NCBI Taxonomy" id="1348612"/>
    <lineage>
        <taxon>Eukaryota</taxon>
        <taxon>Fungi</taxon>
        <taxon>Fungi incertae sedis</taxon>
        <taxon>Mucoromycota</taxon>
        <taxon>Glomeromycotina</taxon>
        <taxon>Glomeromycetes</taxon>
        <taxon>Diversisporales</taxon>
        <taxon>Diversisporaceae</taxon>
        <taxon>Diversispora</taxon>
    </lineage>
</organism>
<dbReference type="PANTHER" id="PTHR45879">
    <property type="entry name" value="CYCLIC AMP RESPONSE ELEMENT-BINDING PROTEIN B"/>
    <property type="match status" value="1"/>
</dbReference>
<dbReference type="OrthoDB" id="295274at2759"/>
<dbReference type="Gene3D" id="1.20.5.170">
    <property type="match status" value="1"/>
</dbReference>
<dbReference type="PROSITE" id="PS50217">
    <property type="entry name" value="BZIP"/>
    <property type="match status" value="1"/>
</dbReference>
<evidence type="ECO:0000256" key="2">
    <source>
        <dbReference type="SAM" id="MobiDB-lite"/>
    </source>
</evidence>
<dbReference type="InterPro" id="IPR046347">
    <property type="entry name" value="bZIP_sf"/>
</dbReference>
<keyword evidence="1" id="KW-0175">Coiled coil</keyword>